<dbReference type="PANTHER" id="PTHR43596">
    <property type="entry name" value="ADP,ATP CARRIER PROTEIN"/>
    <property type="match status" value="1"/>
</dbReference>
<protein>
    <submittedName>
        <fullName evidence="1">Uncharacterized protein</fullName>
    </submittedName>
</protein>
<dbReference type="EMBL" id="KZ451961">
    <property type="protein sequence ID" value="PKA57639.1"/>
    <property type="molecule type" value="Genomic_DNA"/>
</dbReference>
<keyword evidence="2" id="KW-1185">Reference proteome</keyword>
<accession>A0A2I0AQ09</accession>
<proteinExistence type="predicted"/>
<dbReference type="AlphaFoldDB" id="A0A2I0AQ09"/>
<name>A0A2I0AQ09_9ASPA</name>
<dbReference type="STRING" id="1088818.A0A2I0AQ09"/>
<evidence type="ECO:0000313" key="2">
    <source>
        <dbReference type="Proteomes" id="UP000236161"/>
    </source>
</evidence>
<reference evidence="1 2" key="1">
    <citation type="journal article" date="2017" name="Nature">
        <title>The Apostasia genome and the evolution of orchids.</title>
        <authorList>
            <person name="Zhang G.Q."/>
            <person name="Liu K.W."/>
            <person name="Li Z."/>
            <person name="Lohaus R."/>
            <person name="Hsiao Y.Y."/>
            <person name="Niu S.C."/>
            <person name="Wang J.Y."/>
            <person name="Lin Y.C."/>
            <person name="Xu Q."/>
            <person name="Chen L.J."/>
            <person name="Yoshida K."/>
            <person name="Fujiwara S."/>
            <person name="Wang Z.W."/>
            <person name="Zhang Y.Q."/>
            <person name="Mitsuda N."/>
            <person name="Wang M."/>
            <person name="Liu G.H."/>
            <person name="Pecoraro L."/>
            <person name="Huang H.X."/>
            <person name="Xiao X.J."/>
            <person name="Lin M."/>
            <person name="Wu X.Y."/>
            <person name="Wu W.L."/>
            <person name="Chen Y.Y."/>
            <person name="Chang S.B."/>
            <person name="Sakamoto S."/>
            <person name="Ohme-Takagi M."/>
            <person name="Yagi M."/>
            <person name="Zeng S.J."/>
            <person name="Shen C.Y."/>
            <person name="Yeh C.M."/>
            <person name="Luo Y.B."/>
            <person name="Tsai W.C."/>
            <person name="Van de Peer Y."/>
            <person name="Liu Z.J."/>
        </authorList>
    </citation>
    <scope>NUCLEOTIDE SEQUENCE [LARGE SCALE GENOMIC DNA]</scope>
    <source>
        <strain evidence="2">cv. Shenzhen</strain>
        <tissue evidence="1">Stem</tissue>
    </source>
</reference>
<sequence length="77" mass="8296">MRWLIAVLSQFYLCSEDCGSSGILSLVSVVLINLDQVCIDVVVQRLGDATAAGMYKLLFGNLDKKPSSVSLYALPVS</sequence>
<organism evidence="1 2">
    <name type="scientific">Apostasia shenzhenica</name>
    <dbReference type="NCBI Taxonomy" id="1088818"/>
    <lineage>
        <taxon>Eukaryota</taxon>
        <taxon>Viridiplantae</taxon>
        <taxon>Streptophyta</taxon>
        <taxon>Embryophyta</taxon>
        <taxon>Tracheophyta</taxon>
        <taxon>Spermatophyta</taxon>
        <taxon>Magnoliopsida</taxon>
        <taxon>Liliopsida</taxon>
        <taxon>Asparagales</taxon>
        <taxon>Orchidaceae</taxon>
        <taxon>Apostasioideae</taxon>
        <taxon>Apostasia</taxon>
    </lineage>
</organism>
<evidence type="ECO:0000313" key="1">
    <source>
        <dbReference type="EMBL" id="PKA57639.1"/>
    </source>
</evidence>
<dbReference type="Proteomes" id="UP000236161">
    <property type="component" value="Unassembled WGS sequence"/>
</dbReference>
<dbReference type="PANTHER" id="PTHR43596:SF1">
    <property type="entry name" value="ADP,ATP CARRIER PROTEIN"/>
    <property type="match status" value="1"/>
</dbReference>
<gene>
    <name evidence="1" type="ORF">AXF42_Ash016685</name>
</gene>
<dbReference type="OrthoDB" id="543971at2759"/>